<evidence type="ECO:0000313" key="1">
    <source>
        <dbReference type="EMBL" id="EDN84158.1"/>
    </source>
</evidence>
<reference evidence="1 2" key="2">
    <citation type="submission" date="2007-05" db="EMBL/GenBank/DDBJ databases">
        <title>Draft genome sequence of Bifidobacterium adolescentis (L2-32).</title>
        <authorList>
            <person name="Sudarsanam P."/>
            <person name="Ley R."/>
            <person name="Guruge J."/>
            <person name="Turnbaugh P.J."/>
            <person name="Mahowald M."/>
            <person name="Liep D."/>
            <person name="Gordon J."/>
        </authorList>
    </citation>
    <scope>NUCLEOTIDE SEQUENCE [LARGE SCALE GENOMIC DNA]</scope>
    <source>
        <strain evidence="1 2">L2-32</strain>
    </source>
</reference>
<dbReference type="AlphaFoldDB" id="A7A5H4"/>
<sequence length="39" mass="4318">MKTKLSDPFMGGLHRIMQSPLFSSVSKVADKISSNHLTK</sequence>
<protein>
    <submittedName>
        <fullName evidence="1">Uncharacterized protein</fullName>
    </submittedName>
</protein>
<dbReference type="HOGENOM" id="CLU_3305421_0_0_11"/>
<proteinExistence type="predicted"/>
<gene>
    <name evidence="1" type="ORF">BIFADO_01094</name>
</gene>
<dbReference type="Proteomes" id="UP000003773">
    <property type="component" value="Unassembled WGS sequence"/>
</dbReference>
<reference evidence="1 2" key="1">
    <citation type="submission" date="2007-04" db="EMBL/GenBank/DDBJ databases">
        <authorList>
            <person name="Fulton L."/>
            <person name="Clifton S."/>
            <person name="Fulton B."/>
            <person name="Xu J."/>
            <person name="Minx P."/>
            <person name="Pepin K.H."/>
            <person name="Johnson M."/>
            <person name="Thiruvilangam P."/>
            <person name="Bhonagiri V."/>
            <person name="Nash W.E."/>
            <person name="Mardis E.R."/>
            <person name="Wilson R.K."/>
        </authorList>
    </citation>
    <scope>NUCLEOTIDE SEQUENCE [LARGE SCALE GENOMIC DNA]</scope>
    <source>
        <strain evidence="1 2">L2-32</strain>
    </source>
</reference>
<name>A7A5H4_BIFAD</name>
<accession>A7A5H4</accession>
<organism evidence="1 2">
    <name type="scientific">Bifidobacterium adolescentis L2-32</name>
    <dbReference type="NCBI Taxonomy" id="411481"/>
    <lineage>
        <taxon>Bacteria</taxon>
        <taxon>Bacillati</taxon>
        <taxon>Actinomycetota</taxon>
        <taxon>Actinomycetes</taxon>
        <taxon>Bifidobacteriales</taxon>
        <taxon>Bifidobacteriaceae</taxon>
        <taxon>Bifidobacterium</taxon>
    </lineage>
</organism>
<dbReference type="EMBL" id="AAXD02000018">
    <property type="protein sequence ID" value="EDN84158.1"/>
    <property type="molecule type" value="Genomic_DNA"/>
</dbReference>
<comment type="caution">
    <text evidence="1">The sequence shown here is derived from an EMBL/GenBank/DDBJ whole genome shotgun (WGS) entry which is preliminary data.</text>
</comment>
<evidence type="ECO:0000313" key="2">
    <source>
        <dbReference type="Proteomes" id="UP000003773"/>
    </source>
</evidence>